<organism evidence="2 3">
    <name type="scientific">Coleophoma cylindrospora</name>
    <dbReference type="NCBI Taxonomy" id="1849047"/>
    <lineage>
        <taxon>Eukaryota</taxon>
        <taxon>Fungi</taxon>
        <taxon>Dikarya</taxon>
        <taxon>Ascomycota</taxon>
        <taxon>Pezizomycotina</taxon>
        <taxon>Leotiomycetes</taxon>
        <taxon>Helotiales</taxon>
        <taxon>Dermateaceae</taxon>
        <taxon>Coleophoma</taxon>
    </lineage>
</organism>
<evidence type="ECO:0000313" key="3">
    <source>
        <dbReference type="Proteomes" id="UP000256645"/>
    </source>
</evidence>
<reference evidence="2 3" key="1">
    <citation type="journal article" date="2018" name="IMA Fungus">
        <title>IMA Genome-F 9: Draft genome sequence of Annulohypoxylon stygium, Aspergillus mulundensis, Berkeleyomyces basicola (syn. Thielaviopsis basicola), Ceratocystis smalleyi, two Cercospora beticola strains, Coleophoma cylindrospora, Fusarium fracticaudum, Phialophora cf. hyalina, and Morchella septimelata.</title>
        <authorList>
            <person name="Wingfield B.D."/>
            <person name="Bills G.F."/>
            <person name="Dong Y."/>
            <person name="Huang W."/>
            <person name="Nel W.J."/>
            <person name="Swalarsk-Parry B.S."/>
            <person name="Vaghefi N."/>
            <person name="Wilken P.M."/>
            <person name="An Z."/>
            <person name="de Beer Z.W."/>
            <person name="De Vos L."/>
            <person name="Chen L."/>
            <person name="Duong T.A."/>
            <person name="Gao Y."/>
            <person name="Hammerbacher A."/>
            <person name="Kikkert J.R."/>
            <person name="Li Y."/>
            <person name="Li H."/>
            <person name="Li K."/>
            <person name="Li Q."/>
            <person name="Liu X."/>
            <person name="Ma X."/>
            <person name="Naidoo K."/>
            <person name="Pethybridge S.J."/>
            <person name="Sun J."/>
            <person name="Steenkamp E.T."/>
            <person name="van der Nest M.A."/>
            <person name="van Wyk S."/>
            <person name="Wingfield M.J."/>
            <person name="Xiong C."/>
            <person name="Yue Q."/>
            <person name="Zhang X."/>
        </authorList>
    </citation>
    <scope>NUCLEOTIDE SEQUENCE [LARGE SCALE GENOMIC DNA]</scope>
    <source>
        <strain evidence="2 3">BP6252</strain>
    </source>
</reference>
<dbReference type="Proteomes" id="UP000256645">
    <property type="component" value="Unassembled WGS sequence"/>
</dbReference>
<evidence type="ECO:0000256" key="1">
    <source>
        <dbReference type="SAM" id="MobiDB-lite"/>
    </source>
</evidence>
<protein>
    <submittedName>
        <fullName evidence="2">Uncharacterized protein</fullName>
    </submittedName>
</protein>
<evidence type="ECO:0000313" key="2">
    <source>
        <dbReference type="EMBL" id="RDW59485.1"/>
    </source>
</evidence>
<gene>
    <name evidence="2" type="ORF">BP6252_12572</name>
</gene>
<feature type="region of interest" description="Disordered" evidence="1">
    <location>
        <begin position="24"/>
        <end position="52"/>
    </location>
</feature>
<dbReference type="AlphaFoldDB" id="A0A3D8QCA2"/>
<keyword evidence="3" id="KW-1185">Reference proteome</keyword>
<accession>A0A3D8QCA2</accession>
<dbReference type="EMBL" id="PDLM01000016">
    <property type="protein sequence ID" value="RDW59485.1"/>
    <property type="molecule type" value="Genomic_DNA"/>
</dbReference>
<feature type="compositionally biased region" description="Low complexity" evidence="1">
    <location>
        <begin position="30"/>
        <end position="40"/>
    </location>
</feature>
<sequence length="52" mass="5706">MSSITSWLDKIQYYPLPRHALANNEKARRAPVASPSSSCPRDGRDPVQIGAP</sequence>
<proteinExistence type="predicted"/>
<comment type="caution">
    <text evidence="2">The sequence shown here is derived from an EMBL/GenBank/DDBJ whole genome shotgun (WGS) entry which is preliminary data.</text>
</comment>
<name>A0A3D8QCA2_9HELO</name>